<dbReference type="CDD" id="cd05233">
    <property type="entry name" value="SDR_c"/>
    <property type="match status" value="1"/>
</dbReference>
<proteinExistence type="inferred from homology"/>
<dbReference type="PRINTS" id="PR00081">
    <property type="entry name" value="GDHRDH"/>
</dbReference>
<dbReference type="PANTHER" id="PTHR42901:SF1">
    <property type="entry name" value="ALCOHOL DEHYDROGENASE"/>
    <property type="match status" value="1"/>
</dbReference>
<dbReference type="EMBL" id="JANBVO010000036">
    <property type="protein sequence ID" value="KAJ9137055.1"/>
    <property type="molecule type" value="Genomic_DNA"/>
</dbReference>
<sequence length="297" mass="31347">MSDKADLVVPKWTSFTKAWHNKPYPLISPSRPELSAAGKNVIVTGGGTGIGKAIALAFAEAGARSVTIIGRRLDRLQTAAAAISHAKGAGSGIEILYEVADLTKREQVHAALKKITDRIGKIDVLISNAGALPQPAPLRGYDAEKLMEGFGVNVLGSFNAIDAFIPLAGPEPVLVSVTAALVHTQPMPGMGAYTAAKTAQMKMVDYFAAENPQLHVVQMHPGMVLTELAGTTAPPAGIQLDDADLAGHFSVWLTSAEARFLRNKLVWVNWDAHELLDRAKEISGSGLLTVSLDGVGM</sequence>
<evidence type="ECO:0000313" key="4">
    <source>
        <dbReference type="EMBL" id="KAJ9137055.1"/>
    </source>
</evidence>
<dbReference type="PANTHER" id="PTHR42901">
    <property type="entry name" value="ALCOHOL DEHYDROGENASE"/>
    <property type="match status" value="1"/>
</dbReference>
<dbReference type="Gene3D" id="3.40.50.720">
    <property type="entry name" value="NAD(P)-binding Rossmann-like Domain"/>
    <property type="match status" value="1"/>
</dbReference>
<keyword evidence="5" id="KW-1185">Reference proteome</keyword>
<dbReference type="SUPFAM" id="SSF51735">
    <property type="entry name" value="NAD(P)-binding Rossmann-fold domains"/>
    <property type="match status" value="1"/>
</dbReference>
<dbReference type="GO" id="GO:0016491">
    <property type="term" value="F:oxidoreductase activity"/>
    <property type="evidence" value="ECO:0007669"/>
    <property type="project" value="UniProtKB-KW"/>
</dbReference>
<evidence type="ECO:0000256" key="1">
    <source>
        <dbReference type="ARBA" id="ARBA00006484"/>
    </source>
</evidence>
<feature type="domain" description="Ketoreductase" evidence="3">
    <location>
        <begin position="39"/>
        <end position="227"/>
    </location>
</feature>
<evidence type="ECO:0000313" key="5">
    <source>
        <dbReference type="Proteomes" id="UP001174694"/>
    </source>
</evidence>
<dbReference type="Pfam" id="PF00106">
    <property type="entry name" value="adh_short"/>
    <property type="match status" value="1"/>
</dbReference>
<dbReference type="AlphaFoldDB" id="A0AA38RFU0"/>
<keyword evidence="2" id="KW-0560">Oxidoreductase</keyword>
<protein>
    <submittedName>
        <fullName evidence="4">Reductase</fullName>
    </submittedName>
</protein>
<name>A0AA38RFU0_9PEZI</name>
<dbReference type="InterPro" id="IPR057326">
    <property type="entry name" value="KR_dom"/>
</dbReference>
<comment type="similarity">
    <text evidence="1">Belongs to the short-chain dehydrogenases/reductases (SDR) family.</text>
</comment>
<dbReference type="SMART" id="SM00822">
    <property type="entry name" value="PKS_KR"/>
    <property type="match status" value="1"/>
</dbReference>
<dbReference type="InterPro" id="IPR036291">
    <property type="entry name" value="NAD(P)-bd_dom_sf"/>
</dbReference>
<evidence type="ECO:0000256" key="2">
    <source>
        <dbReference type="ARBA" id="ARBA00023002"/>
    </source>
</evidence>
<accession>A0AA38RFU0</accession>
<dbReference type="Proteomes" id="UP001174694">
    <property type="component" value="Unassembled WGS sequence"/>
</dbReference>
<dbReference type="InterPro" id="IPR002347">
    <property type="entry name" value="SDR_fam"/>
</dbReference>
<reference evidence="4" key="1">
    <citation type="submission" date="2022-07" db="EMBL/GenBank/DDBJ databases">
        <title>Fungi with potential for degradation of polypropylene.</title>
        <authorList>
            <person name="Gostincar C."/>
        </authorList>
    </citation>
    <scope>NUCLEOTIDE SEQUENCE</scope>
    <source>
        <strain evidence="4">EXF-13308</strain>
    </source>
</reference>
<organism evidence="4 5">
    <name type="scientific">Pleurostoma richardsiae</name>
    <dbReference type="NCBI Taxonomy" id="41990"/>
    <lineage>
        <taxon>Eukaryota</taxon>
        <taxon>Fungi</taxon>
        <taxon>Dikarya</taxon>
        <taxon>Ascomycota</taxon>
        <taxon>Pezizomycotina</taxon>
        <taxon>Sordariomycetes</taxon>
        <taxon>Sordariomycetidae</taxon>
        <taxon>Calosphaeriales</taxon>
        <taxon>Pleurostomataceae</taxon>
        <taxon>Pleurostoma</taxon>
    </lineage>
</organism>
<comment type="caution">
    <text evidence="4">The sequence shown here is derived from an EMBL/GenBank/DDBJ whole genome shotgun (WGS) entry which is preliminary data.</text>
</comment>
<gene>
    <name evidence="4" type="ORF">NKR23_g9369</name>
</gene>
<evidence type="ECO:0000259" key="3">
    <source>
        <dbReference type="SMART" id="SM00822"/>
    </source>
</evidence>